<dbReference type="Proteomes" id="UP000310353">
    <property type="component" value="Unassembled WGS sequence"/>
</dbReference>
<keyword evidence="1" id="KW-0665">Pyrimidine biosynthesis</keyword>
<name>A0A4V6DXF6_9BACT</name>
<dbReference type="GO" id="GO:0004151">
    <property type="term" value="F:dihydroorotase activity"/>
    <property type="evidence" value="ECO:0007669"/>
    <property type="project" value="UniProtKB-EC"/>
</dbReference>
<dbReference type="CDD" id="cd01317">
    <property type="entry name" value="DHOase_IIa"/>
    <property type="match status" value="1"/>
</dbReference>
<comment type="caution">
    <text evidence="3">The sequence shown here is derived from an EMBL/GenBank/DDBJ whole genome shotgun (WGS) entry which is preliminary data.</text>
</comment>
<evidence type="ECO:0000313" key="4">
    <source>
        <dbReference type="Proteomes" id="UP000310353"/>
    </source>
</evidence>
<dbReference type="Pfam" id="PF01979">
    <property type="entry name" value="Amidohydro_1"/>
    <property type="match status" value="1"/>
</dbReference>
<gene>
    <name evidence="3" type="ORF">CQA76_06320</name>
</gene>
<evidence type="ECO:0000256" key="1">
    <source>
        <dbReference type="ARBA" id="ARBA00022975"/>
    </source>
</evidence>
<dbReference type="InterPro" id="IPR011059">
    <property type="entry name" value="Metal-dep_hydrolase_composite"/>
</dbReference>
<dbReference type="NCBIfam" id="NF006268">
    <property type="entry name" value="PRK08417.1"/>
    <property type="match status" value="1"/>
</dbReference>
<dbReference type="InterPro" id="IPR050138">
    <property type="entry name" value="DHOase/Allantoinase_Hydrolase"/>
</dbReference>
<keyword evidence="3" id="KW-0378">Hydrolase</keyword>
<dbReference type="GO" id="GO:0046872">
    <property type="term" value="F:metal ion binding"/>
    <property type="evidence" value="ECO:0007669"/>
    <property type="project" value="InterPro"/>
</dbReference>
<dbReference type="PANTHER" id="PTHR43668">
    <property type="entry name" value="ALLANTOINASE"/>
    <property type="match status" value="1"/>
</dbReference>
<feature type="domain" description="Amidohydrolase-related" evidence="2">
    <location>
        <begin position="232"/>
        <end position="388"/>
    </location>
</feature>
<evidence type="ECO:0000259" key="2">
    <source>
        <dbReference type="Pfam" id="PF01979"/>
    </source>
</evidence>
<dbReference type="AlphaFoldDB" id="A0A4V6DXF6"/>
<dbReference type="InterPro" id="IPR006680">
    <property type="entry name" value="Amidohydro-rel"/>
</dbReference>
<dbReference type="EC" id="3.5.2.3" evidence="3"/>
<proteinExistence type="predicted"/>
<dbReference type="EMBL" id="NXMA01000010">
    <property type="protein sequence ID" value="TKX31392.1"/>
    <property type="molecule type" value="Genomic_DNA"/>
</dbReference>
<dbReference type="RefSeq" id="WP_137622576.1">
    <property type="nucleotide sequence ID" value="NZ_NXMA01000010.1"/>
</dbReference>
<organism evidence="3 4">
    <name type="scientific">Campylobacter aviculae</name>
    <dbReference type="NCBI Taxonomy" id="2510190"/>
    <lineage>
        <taxon>Bacteria</taxon>
        <taxon>Pseudomonadati</taxon>
        <taxon>Campylobacterota</taxon>
        <taxon>Epsilonproteobacteria</taxon>
        <taxon>Campylobacterales</taxon>
        <taxon>Campylobacteraceae</taxon>
        <taxon>Campylobacter</taxon>
    </lineage>
</organism>
<dbReference type="PANTHER" id="PTHR43668:SF2">
    <property type="entry name" value="ALLANTOINASE"/>
    <property type="match status" value="1"/>
</dbReference>
<dbReference type="GO" id="GO:0004038">
    <property type="term" value="F:allantoinase activity"/>
    <property type="evidence" value="ECO:0007669"/>
    <property type="project" value="TreeGrafter"/>
</dbReference>
<dbReference type="OrthoDB" id="9803027at2"/>
<dbReference type="GO" id="GO:0005737">
    <property type="term" value="C:cytoplasm"/>
    <property type="evidence" value="ECO:0007669"/>
    <property type="project" value="TreeGrafter"/>
</dbReference>
<dbReference type="Gene3D" id="3.20.20.140">
    <property type="entry name" value="Metal-dependent hydrolases"/>
    <property type="match status" value="1"/>
</dbReference>
<accession>A0A4V6DXF6</accession>
<keyword evidence="4" id="KW-1185">Reference proteome</keyword>
<sequence>MLIKNAKIYGKELQDVLIQNGKIVKIDFNLESDEILDAKGMTLLPSFVDLNVSLKDDKFSLDHLEFLERECLENGFSAIILRDCMDFDEEIFSLFLQNLKNKDLMILPSIRALDTQGKIKNLATLLNKGANALEFQSSSDTNFLRVVMQYALMKEKAIFVRCDDKNFDDNGVMNDCETSFKLGLIGMSAVAETSEVAKIKEIARFYGVKVIYDLLSLKRSFEILDQNDLKLVSIHHLIKDDNACENFNTAAKLNPPLRSVEDRQALKEFLKEGKIQFLTSMHSPKSAYLKELAFDEAAFGIDGISDFISLCYTFFIKDGFLTWKELCNFTSKNPNEFLGLNAGVIEVGKDANLVLIDENEKNSTPKSLLYKNDKLFGKIKMHMIKGRILK</sequence>
<dbReference type="InterPro" id="IPR032466">
    <property type="entry name" value="Metal_Hydrolase"/>
</dbReference>
<dbReference type="SUPFAM" id="SSF51338">
    <property type="entry name" value="Composite domain of metallo-dependent hydrolases"/>
    <property type="match status" value="1"/>
</dbReference>
<dbReference type="GO" id="GO:0006221">
    <property type="term" value="P:pyrimidine nucleotide biosynthetic process"/>
    <property type="evidence" value="ECO:0007669"/>
    <property type="project" value="UniProtKB-KW"/>
</dbReference>
<reference evidence="3 4" key="1">
    <citation type="submission" date="2018-05" db="EMBL/GenBank/DDBJ databases">
        <title>Novel Campyloabacter and Helicobacter Species and Strains.</title>
        <authorList>
            <person name="Mannion A.J."/>
            <person name="Shen Z."/>
            <person name="Fox J.G."/>
        </authorList>
    </citation>
    <scope>NUCLEOTIDE SEQUENCE [LARGE SCALE GENOMIC DNA]</scope>
    <source>
        <strain evidence="4">MIT17-670</strain>
    </source>
</reference>
<dbReference type="SUPFAM" id="SSF51556">
    <property type="entry name" value="Metallo-dependent hydrolases"/>
    <property type="match status" value="1"/>
</dbReference>
<evidence type="ECO:0000313" key="3">
    <source>
        <dbReference type="EMBL" id="TKX31392.1"/>
    </source>
</evidence>
<protein>
    <submittedName>
        <fullName evidence="3">Dihydroorotase</fullName>
        <ecNumber evidence="3">3.5.2.3</ecNumber>
    </submittedName>
</protein>
<dbReference type="GO" id="GO:0006145">
    <property type="term" value="P:purine nucleobase catabolic process"/>
    <property type="evidence" value="ECO:0007669"/>
    <property type="project" value="TreeGrafter"/>
</dbReference>
<dbReference type="InterPro" id="IPR004722">
    <property type="entry name" value="DHOase"/>
</dbReference>